<keyword evidence="2" id="KW-1133">Transmembrane helix</keyword>
<reference evidence="4 5" key="1">
    <citation type="submission" date="2021-07" db="EMBL/GenBank/DDBJ databases">
        <authorList>
            <consortium name="Genoscope - CEA"/>
            <person name="William W."/>
        </authorList>
    </citation>
    <scope>NUCLEOTIDE SEQUENCE [LARGE SCALE GENOMIC DNA]</scope>
</reference>
<evidence type="ECO:0000256" key="2">
    <source>
        <dbReference type="SAM" id="Phobius"/>
    </source>
</evidence>
<feature type="region of interest" description="Disordered" evidence="1">
    <location>
        <begin position="76"/>
        <end position="109"/>
    </location>
</feature>
<dbReference type="PANTHER" id="PTHR45751:SF16">
    <property type="entry name" value="E3 UBIQUITIN-PROTEIN LIGASE RGLG4"/>
    <property type="match status" value="1"/>
</dbReference>
<organism evidence="4 5">
    <name type="scientific">Brassica campestris</name>
    <name type="common">Field mustard</name>
    <dbReference type="NCBI Taxonomy" id="3711"/>
    <lineage>
        <taxon>Eukaryota</taxon>
        <taxon>Viridiplantae</taxon>
        <taxon>Streptophyta</taxon>
        <taxon>Embryophyta</taxon>
        <taxon>Tracheophyta</taxon>
        <taxon>Spermatophyta</taxon>
        <taxon>Magnoliopsida</taxon>
        <taxon>eudicotyledons</taxon>
        <taxon>Gunneridae</taxon>
        <taxon>Pentapetalae</taxon>
        <taxon>rosids</taxon>
        <taxon>malvids</taxon>
        <taxon>Brassicales</taxon>
        <taxon>Brassicaceae</taxon>
        <taxon>Brassiceae</taxon>
        <taxon>Brassica</taxon>
    </lineage>
</organism>
<dbReference type="Gramene" id="A05p30650.2_BraZ1">
    <property type="protein sequence ID" value="A05p30650.2_BraZ1.CDS"/>
    <property type="gene ID" value="A05g30650.2_BraZ1"/>
</dbReference>
<name>A0A8D9DJ60_BRACM</name>
<evidence type="ECO:0000313" key="5">
    <source>
        <dbReference type="Proteomes" id="UP000694005"/>
    </source>
</evidence>
<dbReference type="InterPro" id="IPR010734">
    <property type="entry name" value="Copine_C"/>
</dbReference>
<feature type="domain" description="Copine C-terminal" evidence="3">
    <location>
        <begin position="23"/>
        <end position="74"/>
    </location>
</feature>
<keyword evidence="2" id="KW-0812">Transmembrane</keyword>
<evidence type="ECO:0000256" key="1">
    <source>
        <dbReference type="SAM" id="MobiDB-lite"/>
    </source>
</evidence>
<protein>
    <recommendedName>
        <fullName evidence="3">Copine C-terminal domain-containing protein</fullName>
    </recommendedName>
</protein>
<evidence type="ECO:0000313" key="4">
    <source>
        <dbReference type="EMBL" id="CAG7876544.1"/>
    </source>
</evidence>
<dbReference type="Pfam" id="PF07002">
    <property type="entry name" value="Copine"/>
    <property type="match status" value="1"/>
</dbReference>
<gene>
    <name evidence="4" type="ORF">BRAPAZ1V2_A05P30650.2</name>
</gene>
<keyword evidence="2" id="KW-0472">Membrane</keyword>
<proteinExistence type="predicted"/>
<dbReference type="InterPro" id="IPR052079">
    <property type="entry name" value="E3_ligase/Copine_domain"/>
</dbReference>
<dbReference type="AlphaFoldDB" id="A0A8D9DJ60"/>
<dbReference type="PANTHER" id="PTHR45751">
    <property type="entry name" value="COPINE FAMILY PROTEIN 1"/>
    <property type="match status" value="1"/>
</dbReference>
<evidence type="ECO:0000259" key="3">
    <source>
        <dbReference type="Pfam" id="PF07002"/>
    </source>
</evidence>
<sequence length="143" mass="16618">MYVLICSFRQIYFYFLSPYSSFHLALLIVLIGVGDGRCEDMRKFDDKIPKREFDNFQFVNFTKIMKRDSSEQNITTKTTGVAKKINPRPPPTPYTPTIRTELPSPAPDEHTQNSLLTFAFFFFFCRFVEIADPGYQTVPSAEY</sequence>
<accession>A0A8D9DJ60</accession>
<dbReference type="Proteomes" id="UP000694005">
    <property type="component" value="Chromosome A05"/>
</dbReference>
<feature type="transmembrane region" description="Helical" evidence="2">
    <location>
        <begin position="12"/>
        <end position="33"/>
    </location>
</feature>
<dbReference type="EMBL" id="LS974621">
    <property type="protein sequence ID" value="CAG7876544.1"/>
    <property type="molecule type" value="Genomic_DNA"/>
</dbReference>